<evidence type="ECO:0000313" key="2">
    <source>
        <dbReference type="Proteomes" id="UP000243106"/>
    </source>
</evidence>
<evidence type="ECO:0000313" key="1">
    <source>
        <dbReference type="EMBL" id="SFQ71247.1"/>
    </source>
</evidence>
<gene>
    <name evidence="1" type="ORF">SAMN05421853_1421</name>
</gene>
<dbReference type="Proteomes" id="UP000243106">
    <property type="component" value="Unassembled WGS sequence"/>
</dbReference>
<organism evidence="1 2">
    <name type="scientific">Roseivivax halotolerans</name>
    <dbReference type="NCBI Taxonomy" id="93684"/>
    <lineage>
        <taxon>Bacteria</taxon>
        <taxon>Pseudomonadati</taxon>
        <taxon>Pseudomonadota</taxon>
        <taxon>Alphaproteobacteria</taxon>
        <taxon>Rhodobacterales</taxon>
        <taxon>Roseobacteraceae</taxon>
        <taxon>Roseivivax</taxon>
    </lineage>
</organism>
<accession>A0A1I6ARL5</accession>
<dbReference type="EMBL" id="FOXV01000042">
    <property type="protein sequence ID" value="SFQ71247.1"/>
    <property type="molecule type" value="Genomic_DNA"/>
</dbReference>
<sequence length="124" mass="14054">MFDFASSPLIPLASFMHTHSMPLQNASLLLGGAPRLRETQRLIEELSDAPRMTRRLRRSIDRLYELLTLEHVHEPERSEAAFFALIDPEWPMIEEICLLSDGLLEALTTHDAENAQAMGKTAIQ</sequence>
<reference evidence="2" key="1">
    <citation type="submission" date="2016-10" db="EMBL/GenBank/DDBJ databases">
        <authorList>
            <person name="Varghese N."/>
            <person name="Submissions S."/>
        </authorList>
    </citation>
    <scope>NUCLEOTIDE SEQUENCE [LARGE SCALE GENOMIC DNA]</scope>
    <source>
        <strain evidence="2">JCM 10271</strain>
    </source>
</reference>
<dbReference type="STRING" id="93684.SAMN05421853_1421"/>
<keyword evidence="2" id="KW-1185">Reference proteome</keyword>
<proteinExistence type="predicted"/>
<dbReference type="RefSeq" id="WP_093016158.1">
    <property type="nucleotide sequence ID" value="NZ_FOXV01000042.1"/>
</dbReference>
<dbReference type="AlphaFoldDB" id="A0A1I6ARL5"/>
<name>A0A1I6ARL5_9RHOB</name>
<protein>
    <submittedName>
        <fullName evidence="1">Uncharacterized protein</fullName>
    </submittedName>
</protein>